<feature type="domain" description="AB hydrolase-1" evidence="2">
    <location>
        <begin position="49"/>
        <end position="309"/>
    </location>
</feature>
<accession>A0A9P4M9I6</accession>
<dbReference type="Gene3D" id="3.40.50.1820">
    <property type="entry name" value="alpha/beta hydrolase"/>
    <property type="match status" value="1"/>
</dbReference>
<evidence type="ECO:0000313" key="3">
    <source>
        <dbReference type="EMBL" id="KAF2099402.1"/>
    </source>
</evidence>
<feature type="region of interest" description="Disordered" evidence="1">
    <location>
        <begin position="1"/>
        <end position="26"/>
    </location>
</feature>
<dbReference type="SUPFAM" id="SSF53474">
    <property type="entry name" value="alpha/beta-Hydrolases"/>
    <property type="match status" value="1"/>
</dbReference>
<name>A0A9P4M9I6_9PEZI</name>
<dbReference type="AlphaFoldDB" id="A0A9P4M9I6"/>
<dbReference type="InterPro" id="IPR000073">
    <property type="entry name" value="AB_hydrolase_1"/>
</dbReference>
<dbReference type="Proteomes" id="UP000799772">
    <property type="component" value="Unassembled WGS sequence"/>
</dbReference>
<protein>
    <submittedName>
        <fullName evidence="3">Alpha/beta-hydrolase</fullName>
    </submittedName>
</protein>
<reference evidence="3" key="1">
    <citation type="journal article" date="2020" name="Stud. Mycol.">
        <title>101 Dothideomycetes genomes: a test case for predicting lifestyles and emergence of pathogens.</title>
        <authorList>
            <person name="Haridas S."/>
            <person name="Albert R."/>
            <person name="Binder M."/>
            <person name="Bloem J."/>
            <person name="Labutti K."/>
            <person name="Salamov A."/>
            <person name="Andreopoulos B."/>
            <person name="Baker S."/>
            <person name="Barry K."/>
            <person name="Bills G."/>
            <person name="Bluhm B."/>
            <person name="Cannon C."/>
            <person name="Castanera R."/>
            <person name="Culley D."/>
            <person name="Daum C."/>
            <person name="Ezra D."/>
            <person name="Gonzalez J."/>
            <person name="Henrissat B."/>
            <person name="Kuo A."/>
            <person name="Liang C."/>
            <person name="Lipzen A."/>
            <person name="Lutzoni F."/>
            <person name="Magnuson J."/>
            <person name="Mondo S."/>
            <person name="Nolan M."/>
            <person name="Ohm R."/>
            <person name="Pangilinan J."/>
            <person name="Park H.-J."/>
            <person name="Ramirez L."/>
            <person name="Alfaro M."/>
            <person name="Sun H."/>
            <person name="Tritt A."/>
            <person name="Yoshinaga Y."/>
            <person name="Zwiers L.-H."/>
            <person name="Turgeon B."/>
            <person name="Goodwin S."/>
            <person name="Spatafora J."/>
            <person name="Crous P."/>
            <person name="Grigoriev I."/>
        </authorList>
    </citation>
    <scope>NUCLEOTIDE SEQUENCE</scope>
    <source>
        <strain evidence="3">CBS 133067</strain>
    </source>
</reference>
<dbReference type="OrthoDB" id="294702at2759"/>
<dbReference type="EMBL" id="ML978125">
    <property type="protein sequence ID" value="KAF2099402.1"/>
    <property type="molecule type" value="Genomic_DNA"/>
</dbReference>
<keyword evidence="4" id="KW-1185">Reference proteome</keyword>
<comment type="caution">
    <text evidence="3">The sequence shown here is derived from an EMBL/GenBank/DDBJ whole genome shotgun (WGS) entry which is preliminary data.</text>
</comment>
<dbReference type="Pfam" id="PF00561">
    <property type="entry name" value="Abhydrolase_1"/>
    <property type="match status" value="1"/>
</dbReference>
<dbReference type="InterPro" id="IPR029058">
    <property type="entry name" value="AB_hydrolase_fold"/>
</dbReference>
<dbReference type="PANTHER" id="PTHR45763:SF46">
    <property type="entry name" value="AB HYDROLASE-1 DOMAIN-CONTAINING PROTEIN"/>
    <property type="match status" value="1"/>
</dbReference>
<organism evidence="3 4">
    <name type="scientific">Rhizodiscina lignyota</name>
    <dbReference type="NCBI Taxonomy" id="1504668"/>
    <lineage>
        <taxon>Eukaryota</taxon>
        <taxon>Fungi</taxon>
        <taxon>Dikarya</taxon>
        <taxon>Ascomycota</taxon>
        <taxon>Pezizomycotina</taxon>
        <taxon>Dothideomycetes</taxon>
        <taxon>Pleosporomycetidae</taxon>
        <taxon>Aulographales</taxon>
        <taxon>Rhizodiscinaceae</taxon>
        <taxon>Rhizodiscina</taxon>
    </lineage>
</organism>
<sequence>MNSPTWSRVTTRYASQLSKNRGGKEDQTFTLQDGRVLGYAEYGHPNGFPLLYFHGYPSSRLEASAVDNLTKRLRLRILSPDRPGFGLSSFQPNRRIIDYPADIKAFAQHLQLSKFAVLGGSGGGPYALACAHTLPREMLSAVGVMAGAPPWEAGPEKMTLGRRWLRWAAVNTPTALRILTDGLVGLLRWIVSTGPITKRIDKWLESTSKGEQEKEPLLAAEEPRSVVERREQLLRLAFEGFAQGSAASVQEARLLSEQDWGFKFEDIDFPVKLWHGTNDADAPVEMIRYMANRLPHGVLKEFDETHFTLANHLEEILAEFNPDTSSNPKEA</sequence>
<feature type="compositionally biased region" description="Polar residues" evidence="1">
    <location>
        <begin position="1"/>
        <end position="19"/>
    </location>
</feature>
<evidence type="ECO:0000313" key="4">
    <source>
        <dbReference type="Proteomes" id="UP000799772"/>
    </source>
</evidence>
<evidence type="ECO:0000259" key="2">
    <source>
        <dbReference type="Pfam" id="PF00561"/>
    </source>
</evidence>
<evidence type="ECO:0000256" key="1">
    <source>
        <dbReference type="SAM" id="MobiDB-lite"/>
    </source>
</evidence>
<proteinExistence type="predicted"/>
<gene>
    <name evidence="3" type="ORF">NA57DRAFT_65495</name>
</gene>
<dbReference type="PANTHER" id="PTHR45763">
    <property type="entry name" value="HYDROLASE, ALPHA/BETA FOLD FAMILY PROTEIN, EXPRESSED-RELATED"/>
    <property type="match status" value="1"/>
</dbReference>